<reference evidence="5" key="3">
    <citation type="submission" date="2015-04" db="UniProtKB">
        <authorList>
            <consortium name="EnsemblPlants"/>
        </authorList>
    </citation>
    <scope>IDENTIFICATION</scope>
    <source>
        <strain evidence="5">cv. Jemalong A17</strain>
    </source>
</reference>
<reference evidence="4" key="5">
    <citation type="journal article" date="2018" name="Nat. Plants">
        <title>Whole-genome landscape of Medicago truncatula symbiotic genes.</title>
        <authorList>
            <person name="Pecrix Y."/>
            <person name="Gamas P."/>
            <person name="Carrere S."/>
        </authorList>
    </citation>
    <scope>NUCLEOTIDE SEQUENCE</scope>
    <source>
        <tissue evidence="4">Leaves</tissue>
    </source>
</reference>
<dbReference type="PANTHER" id="PTHR46477">
    <property type="entry name" value="CYSTEINE/HISTIDINE-RICH C1 DOMAIN FAMILY PROTEIN"/>
    <property type="match status" value="1"/>
</dbReference>
<dbReference type="Gramene" id="rna38970">
    <property type="protein sequence ID" value="RHN44805.1"/>
    <property type="gene ID" value="gene38970"/>
</dbReference>
<evidence type="ECO:0000256" key="1">
    <source>
        <dbReference type="ARBA" id="ARBA00022737"/>
    </source>
</evidence>
<evidence type="ECO:0000313" key="6">
    <source>
        <dbReference type="Proteomes" id="UP000002051"/>
    </source>
</evidence>
<evidence type="ECO:0000313" key="5">
    <source>
        <dbReference type="EnsemblPlants" id="AES78128"/>
    </source>
</evidence>
<reference evidence="3 6" key="2">
    <citation type="journal article" date="2014" name="BMC Genomics">
        <title>An improved genome release (version Mt4.0) for the model legume Medicago truncatula.</title>
        <authorList>
            <person name="Tang H."/>
            <person name="Krishnakumar V."/>
            <person name="Bidwell S."/>
            <person name="Rosen B."/>
            <person name="Chan A."/>
            <person name="Zhou S."/>
            <person name="Gentzbittel L."/>
            <person name="Childs K.L."/>
            <person name="Yandell M."/>
            <person name="Gundlach H."/>
            <person name="Mayer K.F."/>
            <person name="Schwartz D.C."/>
            <person name="Town C.D."/>
        </authorList>
    </citation>
    <scope>GENOME REANNOTATION</scope>
    <source>
        <strain evidence="5 6">cv. Jemalong A17</strain>
    </source>
</reference>
<evidence type="ECO:0000313" key="3">
    <source>
        <dbReference type="EMBL" id="AES78128.1"/>
    </source>
</evidence>
<dbReference type="Proteomes" id="UP000002051">
    <property type="component" value="Unassembled WGS sequence"/>
</dbReference>
<dbReference type="EMBL" id="PSQE01000007">
    <property type="protein sequence ID" value="RHN44805.1"/>
    <property type="molecule type" value="Genomic_DNA"/>
</dbReference>
<evidence type="ECO:0000313" key="4">
    <source>
        <dbReference type="EMBL" id="RHN44805.1"/>
    </source>
</evidence>
<name>G7KXW3_MEDTR</name>
<dbReference type="HOGENOM" id="CLU_056082_1_0_1"/>
<dbReference type="Proteomes" id="UP000265566">
    <property type="component" value="Chromosome 7"/>
</dbReference>
<reference evidence="7" key="4">
    <citation type="journal article" date="2018" name="Nat. Plants">
        <title>Whole-genome landscape of Medicago truncatula symbiotic genes.</title>
        <authorList>
            <person name="Pecrix Y."/>
            <person name="Staton S.E."/>
            <person name="Sallet E."/>
            <person name="Lelandais-Briere C."/>
            <person name="Moreau S."/>
            <person name="Carrere S."/>
            <person name="Blein T."/>
            <person name="Jardinaud M.F."/>
            <person name="Latrasse D."/>
            <person name="Zouine M."/>
            <person name="Zahm M."/>
            <person name="Kreplak J."/>
            <person name="Mayjonade B."/>
            <person name="Satge C."/>
            <person name="Perez M."/>
            <person name="Cauet S."/>
            <person name="Marande W."/>
            <person name="Chantry-Darmon C."/>
            <person name="Lopez-Roques C."/>
            <person name="Bouchez O."/>
            <person name="Berard A."/>
            <person name="Debelle F."/>
            <person name="Munos S."/>
            <person name="Bendahmane A."/>
            <person name="Berges H."/>
            <person name="Niebel A."/>
            <person name="Buitink J."/>
            <person name="Frugier F."/>
            <person name="Benhamed M."/>
            <person name="Crespi M."/>
            <person name="Gouzy J."/>
            <person name="Gamas P."/>
        </authorList>
    </citation>
    <scope>NUCLEOTIDE SEQUENCE [LARGE SCALE GENOMIC DNA]</scope>
    <source>
        <strain evidence="7">cv. Jemalong A17</strain>
    </source>
</reference>
<evidence type="ECO:0000259" key="2">
    <source>
        <dbReference type="Pfam" id="PF03107"/>
    </source>
</evidence>
<accession>G7KXW3</accession>
<dbReference type="SUPFAM" id="SSF57889">
    <property type="entry name" value="Cysteine-rich domain"/>
    <property type="match status" value="1"/>
</dbReference>
<feature type="domain" description="DC1" evidence="2">
    <location>
        <begin position="3"/>
        <end position="47"/>
    </location>
</feature>
<protein>
    <submittedName>
        <fullName evidence="3">Cysteine/histidine-rich C1 domain protein</fullName>
    </submittedName>
    <submittedName>
        <fullName evidence="4">Putative chromatin regulator PHD family</fullName>
    </submittedName>
</protein>
<sequence length="215" mass="24170">MDHQHTLKLNDSGAPSFMCSGCKELGFGSSYSCGNSNCNYILHEECAEPITHAVHPFFNNCTFEFYDKVQEGGFCDACGKDVLGFFYHCSRTGYALHPCCLKLQDKISDKDGNVIMTLCHEVPSDCVHCKQKYVARNQFEGWSYVYSYEKSCVHVSCFNDMILEILNNKNRSRGRKRAFMKFIGKLVVDVLIDIVLMDPTNSITTIAEAIASGFS</sequence>
<dbReference type="EMBL" id="CM001223">
    <property type="protein sequence ID" value="AES78128.1"/>
    <property type="molecule type" value="Genomic_DNA"/>
</dbReference>
<dbReference type="STRING" id="3880.G7KXW3"/>
<dbReference type="PaxDb" id="3880-AES78128"/>
<keyword evidence="1" id="KW-0677">Repeat</keyword>
<dbReference type="OMA" id="DIHPCCA"/>
<dbReference type="EnsemblPlants" id="AES78128">
    <property type="protein sequence ID" value="AES78128"/>
    <property type="gene ID" value="MTR_7g024930"/>
</dbReference>
<dbReference type="AlphaFoldDB" id="G7KXW3"/>
<dbReference type="InterPro" id="IPR004146">
    <property type="entry name" value="DC1"/>
</dbReference>
<dbReference type="OrthoDB" id="1480693at2759"/>
<dbReference type="PANTHER" id="PTHR46477:SF15">
    <property type="entry name" value="CYSTEINE_HISTIDINE-RICH C1 DOMAIN PROTEIN"/>
    <property type="match status" value="1"/>
</dbReference>
<proteinExistence type="predicted"/>
<reference evidence="3 6" key="1">
    <citation type="journal article" date="2011" name="Nature">
        <title>The Medicago genome provides insight into the evolution of rhizobial symbioses.</title>
        <authorList>
            <person name="Young N.D."/>
            <person name="Debelle F."/>
            <person name="Oldroyd G.E."/>
            <person name="Geurts R."/>
            <person name="Cannon S.B."/>
            <person name="Udvardi M.K."/>
            <person name="Benedito V.A."/>
            <person name="Mayer K.F."/>
            <person name="Gouzy J."/>
            <person name="Schoof H."/>
            <person name="Van de Peer Y."/>
            <person name="Proost S."/>
            <person name="Cook D.R."/>
            <person name="Meyers B.C."/>
            <person name="Spannagl M."/>
            <person name="Cheung F."/>
            <person name="De Mita S."/>
            <person name="Krishnakumar V."/>
            <person name="Gundlach H."/>
            <person name="Zhou S."/>
            <person name="Mudge J."/>
            <person name="Bharti A.K."/>
            <person name="Murray J.D."/>
            <person name="Naoumkina M.A."/>
            <person name="Rosen B."/>
            <person name="Silverstein K.A."/>
            <person name="Tang H."/>
            <person name="Rombauts S."/>
            <person name="Zhao P.X."/>
            <person name="Zhou P."/>
            <person name="Barbe V."/>
            <person name="Bardou P."/>
            <person name="Bechner M."/>
            <person name="Bellec A."/>
            <person name="Berger A."/>
            <person name="Berges H."/>
            <person name="Bidwell S."/>
            <person name="Bisseling T."/>
            <person name="Choisne N."/>
            <person name="Couloux A."/>
            <person name="Denny R."/>
            <person name="Deshpande S."/>
            <person name="Dai X."/>
            <person name="Doyle J.J."/>
            <person name="Dudez A.M."/>
            <person name="Farmer A.D."/>
            <person name="Fouteau S."/>
            <person name="Franken C."/>
            <person name="Gibelin C."/>
            <person name="Gish J."/>
            <person name="Goldstein S."/>
            <person name="Gonzalez A.J."/>
            <person name="Green P.J."/>
            <person name="Hallab A."/>
            <person name="Hartog M."/>
            <person name="Hua A."/>
            <person name="Humphray S.J."/>
            <person name="Jeong D.H."/>
            <person name="Jing Y."/>
            <person name="Jocker A."/>
            <person name="Kenton S.M."/>
            <person name="Kim D.J."/>
            <person name="Klee K."/>
            <person name="Lai H."/>
            <person name="Lang C."/>
            <person name="Lin S."/>
            <person name="Macmil S.L."/>
            <person name="Magdelenat G."/>
            <person name="Matthews L."/>
            <person name="McCorrison J."/>
            <person name="Monaghan E.L."/>
            <person name="Mun J.H."/>
            <person name="Najar F.Z."/>
            <person name="Nicholson C."/>
            <person name="Noirot C."/>
            <person name="O'Bleness M."/>
            <person name="Paule C.R."/>
            <person name="Poulain J."/>
            <person name="Prion F."/>
            <person name="Qin B."/>
            <person name="Qu C."/>
            <person name="Retzel E.F."/>
            <person name="Riddle C."/>
            <person name="Sallet E."/>
            <person name="Samain S."/>
            <person name="Samson N."/>
            <person name="Sanders I."/>
            <person name="Saurat O."/>
            <person name="Scarpelli C."/>
            <person name="Schiex T."/>
            <person name="Segurens B."/>
            <person name="Severin A.J."/>
            <person name="Sherrier D.J."/>
            <person name="Shi R."/>
            <person name="Sims S."/>
            <person name="Singer S.R."/>
            <person name="Sinharoy S."/>
            <person name="Sterck L."/>
            <person name="Viollet A."/>
            <person name="Wang B.B."/>
            <person name="Wang K."/>
            <person name="Wang M."/>
            <person name="Wang X."/>
            <person name="Warfsmann J."/>
            <person name="Weissenbach J."/>
            <person name="White D.D."/>
            <person name="White J.D."/>
            <person name="Wiley G.B."/>
            <person name="Wincker P."/>
            <person name="Xing Y."/>
            <person name="Yang L."/>
            <person name="Yao Z."/>
            <person name="Ying F."/>
            <person name="Zhai J."/>
            <person name="Zhou L."/>
            <person name="Zuber A."/>
            <person name="Denarie J."/>
            <person name="Dixon R.A."/>
            <person name="May G.D."/>
            <person name="Schwartz D.C."/>
            <person name="Rogers J."/>
            <person name="Quetier F."/>
            <person name="Town C.D."/>
            <person name="Roe B.A."/>
        </authorList>
    </citation>
    <scope>NUCLEOTIDE SEQUENCE [LARGE SCALE GENOMIC DNA]</scope>
    <source>
        <strain evidence="3">A17</strain>
        <strain evidence="5 6">cv. Jemalong A17</strain>
    </source>
</reference>
<evidence type="ECO:0000313" key="7">
    <source>
        <dbReference type="Proteomes" id="UP000265566"/>
    </source>
</evidence>
<dbReference type="KEGG" id="mtr:11440342"/>
<organism evidence="3 6">
    <name type="scientific">Medicago truncatula</name>
    <name type="common">Barrel medic</name>
    <name type="synonym">Medicago tribuloides</name>
    <dbReference type="NCBI Taxonomy" id="3880"/>
    <lineage>
        <taxon>Eukaryota</taxon>
        <taxon>Viridiplantae</taxon>
        <taxon>Streptophyta</taxon>
        <taxon>Embryophyta</taxon>
        <taxon>Tracheophyta</taxon>
        <taxon>Spermatophyta</taxon>
        <taxon>Magnoliopsida</taxon>
        <taxon>eudicotyledons</taxon>
        <taxon>Gunneridae</taxon>
        <taxon>Pentapetalae</taxon>
        <taxon>rosids</taxon>
        <taxon>fabids</taxon>
        <taxon>Fabales</taxon>
        <taxon>Fabaceae</taxon>
        <taxon>Papilionoideae</taxon>
        <taxon>50 kb inversion clade</taxon>
        <taxon>NPAAA clade</taxon>
        <taxon>Hologalegina</taxon>
        <taxon>IRL clade</taxon>
        <taxon>Trifolieae</taxon>
        <taxon>Medicago</taxon>
    </lineage>
</organism>
<dbReference type="InterPro" id="IPR046349">
    <property type="entry name" value="C1-like_sf"/>
</dbReference>
<keyword evidence="6" id="KW-1185">Reference proteome</keyword>
<gene>
    <name evidence="5" type="primary">11440342</name>
    <name evidence="3" type="ordered locus">MTR_7g024930</name>
    <name evidence="4" type="ORF">MtrunA17_Chr7g0223411</name>
</gene>
<dbReference type="Pfam" id="PF03107">
    <property type="entry name" value="C1_2"/>
    <property type="match status" value="1"/>
</dbReference>